<protein>
    <submittedName>
        <fullName evidence="3">ABC transporter substrate-binding protein</fullName>
    </submittedName>
</protein>
<reference evidence="3 4" key="1">
    <citation type="submission" date="2024-09" db="EMBL/GenBank/DDBJ databases">
        <authorList>
            <person name="Sun Q."/>
            <person name="Mori K."/>
        </authorList>
    </citation>
    <scope>NUCLEOTIDE SEQUENCE [LARGE SCALE GENOMIC DNA]</scope>
    <source>
        <strain evidence="3 4">NCAIM B.02336</strain>
    </source>
</reference>
<dbReference type="PANTHER" id="PTHR30535">
    <property type="entry name" value="VITAMIN B12-BINDING PROTEIN"/>
    <property type="match status" value="1"/>
</dbReference>
<accession>A0ABV6PXI6</accession>
<evidence type="ECO:0000313" key="3">
    <source>
        <dbReference type="EMBL" id="MFC0594544.1"/>
    </source>
</evidence>
<dbReference type="EMBL" id="JBHLTN010000044">
    <property type="protein sequence ID" value="MFC0594544.1"/>
    <property type="molecule type" value="Genomic_DNA"/>
</dbReference>
<dbReference type="InterPro" id="IPR054828">
    <property type="entry name" value="Vit_B12_bind_prot"/>
</dbReference>
<sequence>MPSSQPSPARGRGSKAAWIRAALGALLAATFGLAQAYAIHDDAGQVTHFDAPPARIVSLLPSLTETVCALGACERLVGVDRYANWPQPVQRLPKVGGGLDPSVEAVVALRPDVVLMDSSARAAAARLRALGLKVVALQPRTLADLRRVTERLGELLRQPQAADALLRRIDAGVQAAAQSVPATARGQRVYFEVDAAPHAAGRGTFIDELLTALGLDNVVDAAMGPYPKINPEWVVRADPDLIMISRQGAAELARRPGWAQMRALRQGHVCAFDAAQRDILVRPGPRMAEAAQLMADCAAHRPPAEK</sequence>
<gene>
    <name evidence="3" type="ORF">ACFFGG_18490</name>
</gene>
<feature type="domain" description="Fe/B12 periplasmic-binding" evidence="2">
    <location>
        <begin position="55"/>
        <end position="305"/>
    </location>
</feature>
<dbReference type="InterPro" id="IPR050902">
    <property type="entry name" value="ABC_Transporter_SBP"/>
</dbReference>
<proteinExistence type="predicted"/>
<evidence type="ECO:0000313" key="4">
    <source>
        <dbReference type="Proteomes" id="UP001589834"/>
    </source>
</evidence>
<dbReference type="NCBIfam" id="NF038402">
    <property type="entry name" value="TroA_like"/>
    <property type="match status" value="1"/>
</dbReference>
<organism evidence="3 4">
    <name type="scientific">Ottowia pentelensis</name>
    <dbReference type="NCBI Taxonomy" id="511108"/>
    <lineage>
        <taxon>Bacteria</taxon>
        <taxon>Pseudomonadati</taxon>
        <taxon>Pseudomonadota</taxon>
        <taxon>Betaproteobacteria</taxon>
        <taxon>Burkholderiales</taxon>
        <taxon>Comamonadaceae</taxon>
        <taxon>Ottowia</taxon>
    </lineage>
</organism>
<evidence type="ECO:0000256" key="1">
    <source>
        <dbReference type="ARBA" id="ARBA00022729"/>
    </source>
</evidence>
<dbReference type="Gene3D" id="3.40.50.1980">
    <property type="entry name" value="Nitrogenase molybdenum iron protein domain"/>
    <property type="match status" value="2"/>
</dbReference>
<name>A0ABV6PXI6_9BURK</name>
<evidence type="ECO:0000259" key="2">
    <source>
        <dbReference type="PROSITE" id="PS50983"/>
    </source>
</evidence>
<dbReference type="Pfam" id="PF01497">
    <property type="entry name" value="Peripla_BP_2"/>
    <property type="match status" value="1"/>
</dbReference>
<dbReference type="SUPFAM" id="SSF53807">
    <property type="entry name" value="Helical backbone' metal receptor"/>
    <property type="match status" value="1"/>
</dbReference>
<dbReference type="RefSeq" id="WP_377485347.1">
    <property type="nucleotide sequence ID" value="NZ_JBHLTN010000044.1"/>
</dbReference>
<dbReference type="Proteomes" id="UP001589834">
    <property type="component" value="Unassembled WGS sequence"/>
</dbReference>
<comment type="caution">
    <text evidence="3">The sequence shown here is derived from an EMBL/GenBank/DDBJ whole genome shotgun (WGS) entry which is preliminary data.</text>
</comment>
<keyword evidence="4" id="KW-1185">Reference proteome</keyword>
<dbReference type="InterPro" id="IPR002491">
    <property type="entry name" value="ABC_transptr_periplasmic_BD"/>
</dbReference>
<dbReference type="PROSITE" id="PS50983">
    <property type="entry name" value="FE_B12_PBP"/>
    <property type="match status" value="1"/>
</dbReference>
<dbReference type="PANTHER" id="PTHR30535:SF34">
    <property type="entry name" value="MOLYBDATE-BINDING PROTEIN MOLA"/>
    <property type="match status" value="1"/>
</dbReference>
<keyword evidence="1" id="KW-0732">Signal</keyword>